<evidence type="ECO:0000313" key="3">
    <source>
        <dbReference type="Proteomes" id="UP000285146"/>
    </source>
</evidence>
<keyword evidence="3" id="KW-1185">Reference proteome</keyword>
<dbReference type="Proteomes" id="UP000285146">
    <property type="component" value="Unassembled WGS sequence"/>
</dbReference>
<feature type="transmembrane region" description="Helical" evidence="1">
    <location>
        <begin position="369"/>
        <end position="391"/>
    </location>
</feature>
<protein>
    <submittedName>
        <fullName evidence="2">Uncharacterized protein</fullName>
    </submittedName>
</protein>
<organism evidence="2 3">
    <name type="scientific">Cytospora leucostoma</name>
    <dbReference type="NCBI Taxonomy" id="1230097"/>
    <lineage>
        <taxon>Eukaryota</taxon>
        <taxon>Fungi</taxon>
        <taxon>Dikarya</taxon>
        <taxon>Ascomycota</taxon>
        <taxon>Pezizomycotina</taxon>
        <taxon>Sordariomycetes</taxon>
        <taxon>Sordariomycetidae</taxon>
        <taxon>Diaporthales</taxon>
        <taxon>Cytosporaceae</taxon>
        <taxon>Cytospora</taxon>
    </lineage>
</organism>
<sequence>MVLAAGFGPFMQNLLHYYQKPVSDPGQMAYITNGSTYSSTGILIGGSRYYLDPVMKANIYSSLFNADASQPWADPKYVCASGNCTFPQIPTLTTRPHCTDISDRLNLTCIDCDSDLVTAEWKDDCFNLCTVSVPDGPSMNFTEGVGGFDINVTTSTNPLIYNDTKWLPAIQYIMVKDFEKILDHDYEMLNRSTKFVATECALQLCAEWVQDSVSNSTLSTNVQRSECGWDYQLNVTSDFAPNLTWQSPWSQFYLTYDAHISLMEFVADLFDGHYHTISDAAEWATNDGDNNVLGRPVYATIDTTQAIFYGDFSECNSQEDDHLTCAINNIAKAITKTFRDEAYINNGVAGGNLTIGQNVVLSTYVRIDWVWLTLPIAVWLAAAVLWMVTFFKTRRARLPTWRNNILPYLFLFDNQAYRRNEEDDAAAAGLAGVSNRSYSDESRKITARLQITSTGAKLE</sequence>
<comment type="caution">
    <text evidence="2">The sequence shown here is derived from an EMBL/GenBank/DDBJ whole genome shotgun (WGS) entry which is preliminary data.</text>
</comment>
<evidence type="ECO:0000256" key="1">
    <source>
        <dbReference type="SAM" id="Phobius"/>
    </source>
</evidence>
<dbReference type="EMBL" id="LKEB01000004">
    <property type="protein sequence ID" value="ROW16775.1"/>
    <property type="molecule type" value="Genomic_DNA"/>
</dbReference>
<dbReference type="AlphaFoldDB" id="A0A423XKT6"/>
<dbReference type="OrthoDB" id="5376804at2759"/>
<gene>
    <name evidence="2" type="ORF">VPNG_01631</name>
</gene>
<keyword evidence="1" id="KW-1133">Transmembrane helix</keyword>
<dbReference type="PANTHER" id="PTHR35394:SF5">
    <property type="entry name" value="DUF3176 DOMAIN-CONTAINING PROTEIN"/>
    <property type="match status" value="1"/>
</dbReference>
<evidence type="ECO:0000313" key="2">
    <source>
        <dbReference type="EMBL" id="ROW16775.1"/>
    </source>
</evidence>
<keyword evidence="1" id="KW-0472">Membrane</keyword>
<dbReference type="STRING" id="1230097.A0A423XKT6"/>
<name>A0A423XKT6_9PEZI</name>
<accession>A0A423XKT6</accession>
<dbReference type="PANTHER" id="PTHR35394">
    <property type="entry name" value="DUF3176 DOMAIN-CONTAINING PROTEIN"/>
    <property type="match status" value="1"/>
</dbReference>
<dbReference type="InParanoid" id="A0A423XKT6"/>
<keyword evidence="1" id="KW-0812">Transmembrane</keyword>
<proteinExistence type="predicted"/>
<reference evidence="2 3" key="1">
    <citation type="submission" date="2015-09" db="EMBL/GenBank/DDBJ databases">
        <title>Host preference determinants of Valsa canker pathogens revealed by comparative genomics.</title>
        <authorList>
            <person name="Yin Z."/>
            <person name="Huang L."/>
        </authorList>
    </citation>
    <scope>NUCLEOTIDE SEQUENCE [LARGE SCALE GENOMIC DNA]</scope>
    <source>
        <strain evidence="2 3">SXYLt</strain>
    </source>
</reference>